<protein>
    <submittedName>
        <fullName evidence="2">Uncharacterized protein</fullName>
    </submittedName>
</protein>
<proteinExistence type="predicted"/>
<keyword evidence="3" id="KW-1185">Reference proteome</keyword>
<dbReference type="Proteomes" id="UP000324705">
    <property type="component" value="Chromosome 5A"/>
</dbReference>
<evidence type="ECO:0000313" key="3">
    <source>
        <dbReference type="Proteomes" id="UP000324705"/>
    </source>
</evidence>
<reference evidence="2 3" key="1">
    <citation type="submission" date="2017-09" db="EMBL/GenBank/DDBJ databases">
        <authorList>
            <consortium name="International Durum Wheat Genome Sequencing Consortium (IDWGSC)"/>
            <person name="Milanesi L."/>
        </authorList>
    </citation>
    <scope>NUCLEOTIDE SEQUENCE [LARGE SCALE GENOMIC DNA]</scope>
    <source>
        <strain evidence="3">cv. Svevo</strain>
    </source>
</reference>
<organism evidence="2 3">
    <name type="scientific">Triticum turgidum subsp. durum</name>
    <name type="common">Durum wheat</name>
    <name type="synonym">Triticum durum</name>
    <dbReference type="NCBI Taxonomy" id="4567"/>
    <lineage>
        <taxon>Eukaryota</taxon>
        <taxon>Viridiplantae</taxon>
        <taxon>Streptophyta</taxon>
        <taxon>Embryophyta</taxon>
        <taxon>Tracheophyta</taxon>
        <taxon>Spermatophyta</taxon>
        <taxon>Magnoliopsida</taxon>
        <taxon>Liliopsida</taxon>
        <taxon>Poales</taxon>
        <taxon>Poaceae</taxon>
        <taxon>BOP clade</taxon>
        <taxon>Pooideae</taxon>
        <taxon>Triticodae</taxon>
        <taxon>Triticeae</taxon>
        <taxon>Triticinae</taxon>
        <taxon>Triticum</taxon>
    </lineage>
</organism>
<dbReference type="AlphaFoldDB" id="A0A9R0TUP3"/>
<keyword evidence="1" id="KW-0472">Membrane</keyword>
<keyword evidence="1" id="KW-1133">Transmembrane helix</keyword>
<gene>
    <name evidence="2" type="ORF">TRITD_5Av1G174670</name>
</gene>
<evidence type="ECO:0000256" key="1">
    <source>
        <dbReference type="SAM" id="Phobius"/>
    </source>
</evidence>
<dbReference type="Gramene" id="TRITD5Av1G174670.1">
    <property type="protein sequence ID" value="TRITD5Av1G174670.1"/>
    <property type="gene ID" value="TRITD5Av1G174670"/>
</dbReference>
<name>A0A9R0TUP3_TRITD</name>
<feature type="transmembrane region" description="Helical" evidence="1">
    <location>
        <begin position="43"/>
        <end position="64"/>
    </location>
</feature>
<dbReference type="OMA" id="NDFAHDG"/>
<keyword evidence="1" id="KW-0812">Transmembrane</keyword>
<evidence type="ECO:0000313" key="2">
    <source>
        <dbReference type="EMBL" id="VAI19868.1"/>
    </source>
</evidence>
<accession>A0A9R0TUP3</accession>
<dbReference type="EMBL" id="LT934119">
    <property type="protein sequence ID" value="VAI19868.1"/>
    <property type="molecule type" value="Genomic_DNA"/>
</dbReference>
<sequence>MGRLRKVPHQDIPLVSSIEGAYSLNVPFVLNDFAHDGSNAMSLVLICFFFFSFYFLLSSLFQIFNLGLLTFFRDFLVIMEALTTLYSSYI</sequence>